<evidence type="ECO:0000313" key="4">
    <source>
        <dbReference type="Proteomes" id="UP000633205"/>
    </source>
</evidence>
<name>A0A916YG81_9MICO</name>
<keyword evidence="2" id="KW-0472">Membrane</keyword>
<keyword evidence="2" id="KW-0812">Transmembrane</keyword>
<reference evidence="3" key="1">
    <citation type="journal article" date="2014" name="Int. J. Syst. Evol. Microbiol.">
        <title>Complete genome sequence of Corynebacterium casei LMG S-19264T (=DSM 44701T), isolated from a smear-ripened cheese.</title>
        <authorList>
            <consortium name="US DOE Joint Genome Institute (JGI-PGF)"/>
            <person name="Walter F."/>
            <person name="Albersmeier A."/>
            <person name="Kalinowski J."/>
            <person name="Ruckert C."/>
        </authorList>
    </citation>
    <scope>NUCLEOTIDE SEQUENCE</scope>
    <source>
        <strain evidence="3">CGMCC 1.15152</strain>
    </source>
</reference>
<evidence type="ECO:0000256" key="2">
    <source>
        <dbReference type="SAM" id="Phobius"/>
    </source>
</evidence>
<feature type="transmembrane region" description="Helical" evidence="2">
    <location>
        <begin position="31"/>
        <end position="51"/>
    </location>
</feature>
<keyword evidence="2" id="KW-1133">Transmembrane helix</keyword>
<proteinExistence type="predicted"/>
<dbReference type="AlphaFoldDB" id="A0A916YG81"/>
<accession>A0A916YG81</accession>
<evidence type="ECO:0000313" key="3">
    <source>
        <dbReference type="EMBL" id="GGD42054.1"/>
    </source>
</evidence>
<sequence length="97" mass="10420">MLSLAIVRMGLKETPVPTPTVDPESVTPGPYGFLVVVLLVVAVVILVIDMMRRVRRVRYRAEVNEMLDAEERAAEDGVDGADDGPADDDEAGPRASG</sequence>
<protein>
    <submittedName>
        <fullName evidence="3">Uncharacterized protein</fullName>
    </submittedName>
</protein>
<keyword evidence="4" id="KW-1185">Reference proteome</keyword>
<evidence type="ECO:0000256" key="1">
    <source>
        <dbReference type="SAM" id="MobiDB-lite"/>
    </source>
</evidence>
<comment type="caution">
    <text evidence="3">The sequence shown here is derived from an EMBL/GenBank/DDBJ whole genome shotgun (WGS) entry which is preliminary data.</text>
</comment>
<organism evidence="3 4">
    <name type="scientific">Microbacterium faecale</name>
    <dbReference type="NCBI Taxonomy" id="1804630"/>
    <lineage>
        <taxon>Bacteria</taxon>
        <taxon>Bacillati</taxon>
        <taxon>Actinomycetota</taxon>
        <taxon>Actinomycetes</taxon>
        <taxon>Micrococcales</taxon>
        <taxon>Microbacteriaceae</taxon>
        <taxon>Microbacterium</taxon>
    </lineage>
</organism>
<reference evidence="3" key="2">
    <citation type="submission" date="2020-09" db="EMBL/GenBank/DDBJ databases">
        <authorList>
            <person name="Sun Q."/>
            <person name="Zhou Y."/>
        </authorList>
    </citation>
    <scope>NUCLEOTIDE SEQUENCE</scope>
    <source>
        <strain evidence="3">CGMCC 1.15152</strain>
    </source>
</reference>
<dbReference type="Proteomes" id="UP000633205">
    <property type="component" value="Unassembled WGS sequence"/>
</dbReference>
<dbReference type="EMBL" id="BMHO01000001">
    <property type="protein sequence ID" value="GGD42054.1"/>
    <property type="molecule type" value="Genomic_DNA"/>
</dbReference>
<feature type="compositionally biased region" description="Acidic residues" evidence="1">
    <location>
        <begin position="76"/>
        <end position="90"/>
    </location>
</feature>
<dbReference type="RefSeq" id="WP_188712429.1">
    <property type="nucleotide sequence ID" value="NZ_BMHO01000001.1"/>
</dbReference>
<feature type="region of interest" description="Disordered" evidence="1">
    <location>
        <begin position="70"/>
        <end position="97"/>
    </location>
</feature>
<gene>
    <name evidence="3" type="ORF">GCM10010915_23840</name>
</gene>